<dbReference type="EC" id="2.6.1.13" evidence="3 11"/>
<dbReference type="InterPro" id="IPR015422">
    <property type="entry name" value="PyrdxlP-dep_Trfase_small"/>
</dbReference>
<proteinExistence type="inferred from homology"/>
<dbReference type="CDD" id="cd00610">
    <property type="entry name" value="OAT_like"/>
    <property type="match status" value="1"/>
</dbReference>
<keyword evidence="7 11" id="KW-0641">Proline biosynthesis</keyword>
<keyword evidence="14" id="KW-1185">Reference proteome</keyword>
<evidence type="ECO:0000256" key="1">
    <source>
        <dbReference type="ARBA" id="ARBA00001933"/>
    </source>
</evidence>
<dbReference type="InterPro" id="IPR005814">
    <property type="entry name" value="Aminotrans_3"/>
</dbReference>
<comment type="subcellular location">
    <subcellularLocation>
        <location evidence="11">Cytoplasm</location>
    </subcellularLocation>
</comment>
<dbReference type="SUPFAM" id="SSF53383">
    <property type="entry name" value="PLP-dependent transferases"/>
    <property type="match status" value="1"/>
</dbReference>
<organism evidence="13 15">
    <name type="scientific">Bacillus australimaris</name>
    <dbReference type="NCBI Taxonomy" id="1326968"/>
    <lineage>
        <taxon>Bacteria</taxon>
        <taxon>Bacillati</taxon>
        <taxon>Bacillota</taxon>
        <taxon>Bacilli</taxon>
        <taxon>Bacillales</taxon>
        <taxon>Bacillaceae</taxon>
        <taxon>Bacillus</taxon>
    </lineage>
</organism>
<evidence type="ECO:0000313" key="15">
    <source>
        <dbReference type="Proteomes" id="UP000676804"/>
    </source>
</evidence>
<dbReference type="PANTHER" id="PTHR11986">
    <property type="entry name" value="AMINOTRANSFERASE CLASS III"/>
    <property type="match status" value="1"/>
</dbReference>
<dbReference type="FunFam" id="3.40.640.10:FF:000011">
    <property type="entry name" value="Ornithine aminotransferase"/>
    <property type="match status" value="1"/>
</dbReference>
<feature type="modified residue" description="N6-(pyridoxal phosphate)lysine" evidence="11">
    <location>
        <position position="255"/>
    </location>
</feature>
<dbReference type="EMBL" id="JAGQFH010000012">
    <property type="protein sequence ID" value="MBR8689779.1"/>
    <property type="molecule type" value="Genomic_DNA"/>
</dbReference>
<reference evidence="13 15" key="2">
    <citation type="submission" date="2021-04" db="EMBL/GenBank/DDBJ databases">
        <title>Isolation of newly marine bacteria for enzymatic activity.</title>
        <authorList>
            <person name="Hadi W.A.M."/>
            <person name="Nair A.J.J."/>
            <person name="Edwin B.T."/>
        </authorList>
    </citation>
    <scope>NUCLEOTIDE SEQUENCE [LARGE SCALE GENOMIC DNA]</scope>
    <source>
        <strain evidence="13 15">B28A</strain>
    </source>
</reference>
<dbReference type="InterPro" id="IPR034757">
    <property type="entry name" value="Ornith_aminotrans_bact"/>
</dbReference>
<dbReference type="NCBIfam" id="NF003145">
    <property type="entry name" value="PRK04073.1"/>
    <property type="match status" value="1"/>
</dbReference>
<comment type="similarity">
    <text evidence="11">Belongs to the class-III pyridoxal-phosphate-dependent aminotransferase family. OAT subfamily.</text>
</comment>
<dbReference type="GO" id="GO:0004587">
    <property type="term" value="F:ornithine aminotransferase activity"/>
    <property type="evidence" value="ECO:0007669"/>
    <property type="project" value="UniProtKB-UniRule"/>
</dbReference>
<dbReference type="EMBL" id="LGYN01000012">
    <property type="protein sequence ID" value="KPN14624.1"/>
    <property type="molecule type" value="Genomic_DNA"/>
</dbReference>
<evidence type="ECO:0000256" key="8">
    <source>
        <dbReference type="ARBA" id="ARBA00022679"/>
    </source>
</evidence>
<dbReference type="PANTHER" id="PTHR11986:SF18">
    <property type="entry name" value="ORNITHINE AMINOTRANSFERASE, MITOCHONDRIAL"/>
    <property type="match status" value="1"/>
</dbReference>
<comment type="pathway">
    <text evidence="2 11">Amino-acid biosynthesis; L-proline biosynthesis; L-glutamate 5-semialdehyde from L-ornithine: step 1/1.</text>
</comment>
<evidence type="ECO:0000313" key="12">
    <source>
        <dbReference type="EMBL" id="KPN14624.1"/>
    </source>
</evidence>
<comment type="catalytic activity">
    <reaction evidence="11">
        <text>a 2-oxocarboxylate + L-ornithine = L-glutamate 5-semialdehyde + an L-alpha-amino acid</text>
        <dbReference type="Rhea" id="RHEA:13877"/>
        <dbReference type="ChEBI" id="CHEBI:35179"/>
        <dbReference type="ChEBI" id="CHEBI:46911"/>
        <dbReference type="ChEBI" id="CHEBI:58066"/>
        <dbReference type="ChEBI" id="CHEBI:59869"/>
        <dbReference type="EC" id="2.6.1.13"/>
    </reaction>
</comment>
<comment type="function">
    <text evidence="11">Catalyzes the interconversion of ornithine to glutamate semialdehyde.</text>
</comment>
<dbReference type="InterPro" id="IPR050103">
    <property type="entry name" value="Class-III_PLP-dep_AT"/>
</dbReference>
<dbReference type="GO" id="GO:0055129">
    <property type="term" value="P:L-proline biosynthetic process"/>
    <property type="evidence" value="ECO:0007669"/>
    <property type="project" value="UniProtKB-UniRule"/>
</dbReference>
<keyword evidence="8 11" id="KW-0808">Transferase</keyword>
<dbReference type="InterPro" id="IPR015421">
    <property type="entry name" value="PyrdxlP-dep_Trfase_major"/>
</dbReference>
<evidence type="ECO:0000313" key="13">
    <source>
        <dbReference type="EMBL" id="MBR8689779.1"/>
    </source>
</evidence>
<keyword evidence="4 11" id="KW-0963">Cytoplasm</keyword>
<evidence type="ECO:0000256" key="2">
    <source>
        <dbReference type="ARBA" id="ARBA00004998"/>
    </source>
</evidence>
<evidence type="ECO:0000313" key="14">
    <source>
        <dbReference type="Proteomes" id="UP000050272"/>
    </source>
</evidence>
<evidence type="ECO:0000256" key="5">
    <source>
        <dbReference type="ARBA" id="ARBA00022576"/>
    </source>
</evidence>
<evidence type="ECO:0000256" key="10">
    <source>
        <dbReference type="ARBA" id="ARBA00030587"/>
    </source>
</evidence>
<evidence type="ECO:0000256" key="6">
    <source>
        <dbReference type="ARBA" id="ARBA00022605"/>
    </source>
</evidence>
<dbReference type="PROSITE" id="PS00600">
    <property type="entry name" value="AA_TRANSFER_CLASS_3"/>
    <property type="match status" value="1"/>
</dbReference>
<dbReference type="Pfam" id="PF00202">
    <property type="entry name" value="Aminotran_3"/>
    <property type="match status" value="1"/>
</dbReference>
<dbReference type="HAMAP" id="MF_01689">
    <property type="entry name" value="Ornith_aminotrans_3"/>
    <property type="match status" value="1"/>
</dbReference>
<dbReference type="Gene3D" id="3.90.1150.10">
    <property type="entry name" value="Aspartate Aminotransferase, domain 1"/>
    <property type="match status" value="1"/>
</dbReference>
<dbReference type="AlphaFoldDB" id="A0ABD4QH64"/>
<name>A0ABD4QH64_9BACI</name>
<keyword evidence="9 11" id="KW-0663">Pyridoxal phosphate</keyword>
<dbReference type="NCBIfam" id="TIGR01885">
    <property type="entry name" value="Orn_aminotrans"/>
    <property type="match status" value="1"/>
</dbReference>
<evidence type="ECO:0000256" key="11">
    <source>
        <dbReference type="HAMAP-Rule" id="MF_01689"/>
    </source>
</evidence>
<dbReference type="Gene3D" id="3.40.640.10">
    <property type="entry name" value="Type I PLP-dependent aspartate aminotransferase-like (Major domain)"/>
    <property type="match status" value="1"/>
</dbReference>
<gene>
    <name evidence="11 12" type="primary">rocD</name>
    <name evidence="12" type="ORF">AKG37_06035</name>
    <name evidence="13" type="ORF">KCQ59_08285</name>
</gene>
<evidence type="ECO:0000256" key="4">
    <source>
        <dbReference type="ARBA" id="ARBA00022490"/>
    </source>
</evidence>
<keyword evidence="6 11" id="KW-0028">Amino-acid biosynthesis</keyword>
<dbReference type="GO" id="GO:0005737">
    <property type="term" value="C:cytoplasm"/>
    <property type="evidence" value="ECO:0007669"/>
    <property type="project" value="UniProtKB-SubCell"/>
</dbReference>
<dbReference type="Proteomes" id="UP000676804">
    <property type="component" value="Unassembled WGS sequence"/>
</dbReference>
<evidence type="ECO:0000256" key="9">
    <source>
        <dbReference type="ARBA" id="ARBA00022898"/>
    </source>
</evidence>
<reference evidence="12 14" key="1">
    <citation type="submission" date="2015-07" db="EMBL/GenBank/DDBJ databases">
        <title>Bacillus zhangzhouensis sp. nov. and Bacillus nanhaiticus sp. nov.</title>
        <authorList>
            <person name="Liu Y."/>
            <person name="Lai Q."/>
            <person name="Shao Z."/>
        </authorList>
    </citation>
    <scope>NUCLEOTIDE SEQUENCE [LARGE SCALE GENOMIC DNA]</scope>
    <source>
        <strain evidence="12 14">NH7I_1</strain>
    </source>
</reference>
<keyword evidence="5 11" id="KW-0032">Aminotransferase</keyword>
<accession>A0ABD4QH64</accession>
<dbReference type="InterPro" id="IPR015424">
    <property type="entry name" value="PyrdxlP-dep_Trfase"/>
</dbReference>
<dbReference type="InterPro" id="IPR010164">
    <property type="entry name" value="Orn_aminotrans"/>
</dbReference>
<comment type="cofactor">
    <cofactor evidence="1 11">
        <name>pyridoxal 5'-phosphate</name>
        <dbReference type="ChEBI" id="CHEBI:597326"/>
    </cofactor>
</comment>
<dbReference type="PIRSF" id="PIRSF000521">
    <property type="entry name" value="Transaminase_4ab_Lys_Orn"/>
    <property type="match status" value="1"/>
</dbReference>
<comment type="caution">
    <text evidence="13">The sequence shown here is derived from an EMBL/GenBank/DDBJ whole genome shotgun (WGS) entry which is preliminary data.</text>
</comment>
<protein>
    <recommendedName>
        <fullName evidence="3 11">Ornithine aminotransferase</fullName>
        <shortName evidence="11">OAT</shortName>
        <ecNumber evidence="3 11">2.6.1.13</ecNumber>
    </recommendedName>
    <alternativeName>
        <fullName evidence="10 11">Ornithine--oxo-acid aminotransferase</fullName>
    </alternativeName>
</protein>
<evidence type="ECO:0000256" key="3">
    <source>
        <dbReference type="ARBA" id="ARBA00012924"/>
    </source>
</evidence>
<dbReference type="GO" id="GO:0030170">
    <property type="term" value="F:pyridoxal phosphate binding"/>
    <property type="evidence" value="ECO:0007669"/>
    <property type="project" value="UniProtKB-UniRule"/>
</dbReference>
<dbReference type="Proteomes" id="UP000050272">
    <property type="component" value="Unassembled WGS sequence"/>
</dbReference>
<evidence type="ECO:0000256" key="7">
    <source>
        <dbReference type="ARBA" id="ARBA00022650"/>
    </source>
</evidence>
<dbReference type="RefSeq" id="WP_060698343.1">
    <property type="nucleotide sequence ID" value="NZ_JAGQFH010000012.1"/>
</dbReference>
<sequence>MTQTNELIQQTEQYGAANYHPLPIVISEAEGVWVTDPEGNRYMDMLSAYSAVNQGHRHPRIIEALKRQADRVTLTSRAFHNDQLGPWYEKICQLTNKEMALPMNTGAEAVETAVKAARRWGYDVKGIEENRAEIIACVGNFHGRTMTAVSLSSEAEYQRGFGPMLPGIKLIPYGDIEALREAITPQTAAFLIEPIQGEAGIVMPPEGFLKEAKALCEQENVLFIADEIQVGLARTGKMFACDWEDIEPDMLILGKALGGGVFPISCVVANRDILGVFNPGSHGSTFGGNPLACAVSLAALDVLIDENLAARSMELGEYLKDKLTRIQSPVIKEVRGRGLFIGMELTEAARPYCEKLKQAGLLCKETHETVIRYAPPLTISKEDLDWAIGHIEALFQA</sequence>
<dbReference type="InterPro" id="IPR049704">
    <property type="entry name" value="Aminotrans_3_PPA_site"/>
</dbReference>